<evidence type="ECO:0000256" key="2">
    <source>
        <dbReference type="ARBA" id="ARBA00004429"/>
    </source>
</evidence>
<dbReference type="InterPro" id="IPR004358">
    <property type="entry name" value="Sig_transdc_His_kin-like_C"/>
</dbReference>
<comment type="catalytic activity">
    <reaction evidence="1">
        <text>ATP + protein L-histidine = ADP + protein N-phospho-L-histidine.</text>
        <dbReference type="EC" id="2.7.13.3"/>
    </reaction>
</comment>
<dbReference type="Gene3D" id="3.30.565.10">
    <property type="entry name" value="Histidine kinase-like ATPase, C-terminal domain"/>
    <property type="match status" value="1"/>
</dbReference>
<keyword evidence="6" id="KW-0597">Phosphoprotein</keyword>
<keyword evidence="11" id="KW-0067">ATP-binding</keyword>
<evidence type="ECO:0000256" key="9">
    <source>
        <dbReference type="ARBA" id="ARBA00022741"/>
    </source>
</evidence>
<dbReference type="InterPro" id="IPR003594">
    <property type="entry name" value="HATPase_dom"/>
</dbReference>
<dbReference type="GO" id="GO:0005886">
    <property type="term" value="C:plasma membrane"/>
    <property type="evidence" value="ECO:0007669"/>
    <property type="project" value="UniProtKB-SubCell"/>
</dbReference>
<protein>
    <recommendedName>
        <fullName evidence="3">histidine kinase</fullName>
        <ecNumber evidence="3">2.7.13.3</ecNumber>
    </recommendedName>
</protein>
<dbReference type="EMBL" id="CP034086">
    <property type="protein sequence ID" value="AZG77365.1"/>
    <property type="molecule type" value="Genomic_DNA"/>
</dbReference>
<feature type="domain" description="HAMP" evidence="17">
    <location>
        <begin position="163"/>
        <end position="215"/>
    </location>
</feature>
<dbReference type="InterPro" id="IPR050980">
    <property type="entry name" value="2C_sensor_his_kinase"/>
</dbReference>
<keyword evidence="10" id="KW-0418">Kinase</keyword>
<dbReference type="InterPro" id="IPR003661">
    <property type="entry name" value="HisK_dim/P_dom"/>
</dbReference>
<keyword evidence="13" id="KW-0902">Two-component regulatory system</keyword>
<evidence type="ECO:0000256" key="7">
    <source>
        <dbReference type="ARBA" id="ARBA00022679"/>
    </source>
</evidence>
<dbReference type="PRINTS" id="PR00344">
    <property type="entry name" value="BCTRLSENSOR"/>
</dbReference>
<dbReference type="Pfam" id="PF00512">
    <property type="entry name" value="HisKA"/>
    <property type="match status" value="1"/>
</dbReference>
<accession>A0A3G8M7U4</accession>
<evidence type="ECO:0000256" key="13">
    <source>
        <dbReference type="ARBA" id="ARBA00023012"/>
    </source>
</evidence>
<dbReference type="PANTHER" id="PTHR44936:SF5">
    <property type="entry name" value="SENSOR HISTIDINE KINASE ENVZ"/>
    <property type="match status" value="1"/>
</dbReference>
<sequence length="432" mass="46945">MRTSALRNINVQLGLLLLLCVGLFHAAVTTILFLSEPAPGHPRDLSASIVVAALTALDAASAAERPAIATGFNENFPGFHVALSEPGVAPRNGAQPVYFRFRLPVGVEIAAHDDNKRFSGSLHDGQQFLLDAPIRPSGFPRFAIVTLGFVAVSLFIFSLWAALSLTRPLTNFADAAESFGLDSVPAQLAETGPEEVRKATRAFNRMQRRIAEMASQRTRMLTSVSHDLRTPITRMRLRAEYIESSETKAKLLRDLDQMEAMVGGCLDYLRGGFQQEIVALDLASLLQTIVDQYVDVGANARYDGIDHVNVLGSPDNLERAFSNLIDNAVKHGENPEIRVLESDDAAVVEIADRGPGIPQERRDLMLEPFERGDVGASSNTKEGFGLGLAIARAIVEAHRGRLTLDERTGGGLIARVSLPKTDLETNRNESSK</sequence>
<evidence type="ECO:0000313" key="19">
    <source>
        <dbReference type="Proteomes" id="UP000273982"/>
    </source>
</evidence>
<evidence type="ECO:0000256" key="3">
    <source>
        <dbReference type="ARBA" id="ARBA00012438"/>
    </source>
</evidence>
<dbReference type="InterPro" id="IPR036097">
    <property type="entry name" value="HisK_dim/P_sf"/>
</dbReference>
<dbReference type="PANTHER" id="PTHR44936">
    <property type="entry name" value="SENSOR PROTEIN CREC"/>
    <property type="match status" value="1"/>
</dbReference>
<dbReference type="AlphaFoldDB" id="A0A3G8M7U4"/>
<reference evidence="18 19" key="1">
    <citation type="submission" date="2018-11" db="EMBL/GenBank/DDBJ databases">
        <title>Genome squencing of methanotrophic bacteria isolated from alkaline groundwater in Korea.</title>
        <authorList>
            <person name="Nguyen L.N."/>
        </authorList>
    </citation>
    <scope>NUCLEOTIDE SEQUENCE [LARGE SCALE GENOMIC DNA]</scope>
    <source>
        <strain evidence="18 19">GW6</strain>
    </source>
</reference>
<evidence type="ECO:0000256" key="1">
    <source>
        <dbReference type="ARBA" id="ARBA00000085"/>
    </source>
</evidence>
<evidence type="ECO:0000256" key="4">
    <source>
        <dbReference type="ARBA" id="ARBA00022475"/>
    </source>
</evidence>
<evidence type="ECO:0000256" key="5">
    <source>
        <dbReference type="ARBA" id="ARBA00022519"/>
    </source>
</evidence>
<evidence type="ECO:0000313" key="18">
    <source>
        <dbReference type="EMBL" id="AZG77365.1"/>
    </source>
</evidence>
<keyword evidence="7" id="KW-0808">Transferase</keyword>
<evidence type="ECO:0000259" key="16">
    <source>
        <dbReference type="PROSITE" id="PS50109"/>
    </source>
</evidence>
<keyword evidence="12 15" id="KW-1133">Transmembrane helix</keyword>
<dbReference type="SMART" id="SM00304">
    <property type="entry name" value="HAMP"/>
    <property type="match status" value="1"/>
</dbReference>
<organism evidence="18 19">
    <name type="scientific">Methylocystis rosea</name>
    <dbReference type="NCBI Taxonomy" id="173366"/>
    <lineage>
        <taxon>Bacteria</taxon>
        <taxon>Pseudomonadati</taxon>
        <taxon>Pseudomonadota</taxon>
        <taxon>Alphaproteobacteria</taxon>
        <taxon>Hyphomicrobiales</taxon>
        <taxon>Methylocystaceae</taxon>
        <taxon>Methylocystis</taxon>
    </lineage>
</organism>
<keyword evidence="4" id="KW-1003">Cell membrane</keyword>
<dbReference type="Pfam" id="PF02518">
    <property type="entry name" value="HATPase_c"/>
    <property type="match status" value="1"/>
</dbReference>
<dbReference type="GO" id="GO:0005524">
    <property type="term" value="F:ATP binding"/>
    <property type="evidence" value="ECO:0007669"/>
    <property type="project" value="UniProtKB-KW"/>
</dbReference>
<evidence type="ECO:0000256" key="11">
    <source>
        <dbReference type="ARBA" id="ARBA00022840"/>
    </source>
</evidence>
<dbReference type="SUPFAM" id="SSF55874">
    <property type="entry name" value="ATPase domain of HSP90 chaperone/DNA topoisomerase II/histidine kinase"/>
    <property type="match status" value="1"/>
</dbReference>
<evidence type="ECO:0000256" key="14">
    <source>
        <dbReference type="ARBA" id="ARBA00023136"/>
    </source>
</evidence>
<dbReference type="SMART" id="SM00387">
    <property type="entry name" value="HATPase_c"/>
    <property type="match status" value="1"/>
</dbReference>
<gene>
    <name evidence="18" type="ORF">EHO51_11815</name>
</gene>
<dbReference type="KEGG" id="mros:EHO51_11815"/>
<evidence type="ECO:0000256" key="6">
    <source>
        <dbReference type="ARBA" id="ARBA00022553"/>
    </source>
</evidence>
<comment type="subcellular location">
    <subcellularLocation>
        <location evidence="2">Cell inner membrane</location>
        <topology evidence="2">Multi-pass membrane protein</topology>
    </subcellularLocation>
</comment>
<dbReference type="EC" id="2.7.13.3" evidence="3"/>
<dbReference type="InterPro" id="IPR036890">
    <property type="entry name" value="HATPase_C_sf"/>
</dbReference>
<feature type="domain" description="Histidine kinase" evidence="16">
    <location>
        <begin position="223"/>
        <end position="422"/>
    </location>
</feature>
<evidence type="ECO:0000256" key="15">
    <source>
        <dbReference type="SAM" id="Phobius"/>
    </source>
</evidence>
<keyword evidence="14 15" id="KW-0472">Membrane</keyword>
<dbReference type="SMART" id="SM00388">
    <property type="entry name" value="HisKA"/>
    <property type="match status" value="1"/>
</dbReference>
<dbReference type="GO" id="GO:0000155">
    <property type="term" value="F:phosphorelay sensor kinase activity"/>
    <property type="evidence" value="ECO:0007669"/>
    <property type="project" value="InterPro"/>
</dbReference>
<evidence type="ECO:0000259" key="17">
    <source>
        <dbReference type="PROSITE" id="PS50885"/>
    </source>
</evidence>
<name>A0A3G8M7U4_9HYPH</name>
<dbReference type="Proteomes" id="UP000273982">
    <property type="component" value="Chromosome"/>
</dbReference>
<dbReference type="Gene3D" id="1.10.287.130">
    <property type="match status" value="1"/>
</dbReference>
<dbReference type="Pfam" id="PF00672">
    <property type="entry name" value="HAMP"/>
    <property type="match status" value="1"/>
</dbReference>
<evidence type="ECO:0000256" key="10">
    <source>
        <dbReference type="ARBA" id="ARBA00022777"/>
    </source>
</evidence>
<feature type="transmembrane region" description="Helical" evidence="15">
    <location>
        <begin position="142"/>
        <end position="163"/>
    </location>
</feature>
<dbReference type="PROSITE" id="PS50885">
    <property type="entry name" value="HAMP"/>
    <property type="match status" value="1"/>
</dbReference>
<keyword evidence="9" id="KW-0547">Nucleotide-binding</keyword>
<dbReference type="SUPFAM" id="SSF47384">
    <property type="entry name" value="Homodimeric domain of signal transducing histidine kinase"/>
    <property type="match status" value="1"/>
</dbReference>
<evidence type="ECO:0000256" key="12">
    <source>
        <dbReference type="ARBA" id="ARBA00022989"/>
    </source>
</evidence>
<keyword evidence="8 15" id="KW-0812">Transmembrane</keyword>
<dbReference type="CDD" id="cd00075">
    <property type="entry name" value="HATPase"/>
    <property type="match status" value="1"/>
</dbReference>
<proteinExistence type="predicted"/>
<dbReference type="InterPro" id="IPR003660">
    <property type="entry name" value="HAMP_dom"/>
</dbReference>
<dbReference type="InterPro" id="IPR005467">
    <property type="entry name" value="His_kinase_dom"/>
</dbReference>
<keyword evidence="5" id="KW-0997">Cell inner membrane</keyword>
<evidence type="ECO:0000256" key="8">
    <source>
        <dbReference type="ARBA" id="ARBA00022692"/>
    </source>
</evidence>
<dbReference type="PROSITE" id="PS50109">
    <property type="entry name" value="HIS_KIN"/>
    <property type="match status" value="1"/>
</dbReference>
<dbReference type="CDD" id="cd00082">
    <property type="entry name" value="HisKA"/>
    <property type="match status" value="1"/>
</dbReference>